<dbReference type="AlphaFoldDB" id="A0AAX2ITA3"/>
<organism evidence="2 3">
    <name type="scientific">Legionella pneumophila subsp. pascullei</name>
    <dbReference type="NCBI Taxonomy" id="91890"/>
    <lineage>
        <taxon>Bacteria</taxon>
        <taxon>Pseudomonadati</taxon>
        <taxon>Pseudomonadota</taxon>
        <taxon>Gammaproteobacteria</taxon>
        <taxon>Legionellales</taxon>
        <taxon>Legionellaceae</taxon>
        <taxon>Legionella</taxon>
    </lineage>
</organism>
<dbReference type="Gene3D" id="3.40.50.12580">
    <property type="match status" value="1"/>
</dbReference>
<evidence type="ECO:0000313" key="3">
    <source>
        <dbReference type="Proteomes" id="UP000249566"/>
    </source>
</evidence>
<protein>
    <submittedName>
        <fullName evidence="2">UDP-N-acetylglucosamine 2-epimerase</fullName>
    </submittedName>
</protein>
<sequence length="477" mass="55012">MVSMNKVLKKILSFCYGKLVNRKPIAIYVNSFTDAPVLAMLACQLIVKKENVIFVLAEQNESLVSRILSFINDFNGMFVFLSELNVHEKKDLSDKVKEVENRYQKYNLNFDILRALYISLSEELSKFEEFFMTHKPKLLIVGEDGISSNACLIQAARSKKIPILDIPYGYGSYMDLENSLDQKSKNEELYHSDDGAGLAVKDKFPHWIKKGKFSGSILLNPYFILAREELQIKLYNPWTVHGGYANVLGAESKVMLNHYLKEGVQPKKLVLTGSPYCDYLKTCLDLNNRNLETSNNHNLDNQKSILVCWPPSYHNERSKLCEFDTYEDLTSAVFKFLSQLKNVTVTINLHPAVQPEFKNFVESFNINISTSYILDELVKHDIYISCYSSTVRWAIALGKPVINYDFYQFNLNEYDEAPGVLKVSKQEEFEHVMKLVLEKDQYINEIQTSQKQISTDWGMIDGLNFERIYKEINKLTL</sequence>
<evidence type="ECO:0000313" key="2">
    <source>
        <dbReference type="EMBL" id="SQG89627.1"/>
    </source>
</evidence>
<dbReference type="Proteomes" id="UP000249566">
    <property type="component" value="Chromosome 1"/>
</dbReference>
<name>A0AAX2ITA3_LEGPN</name>
<feature type="coiled-coil region" evidence="1">
    <location>
        <begin position="89"/>
        <end position="116"/>
    </location>
</feature>
<dbReference type="RefSeq" id="WP_027221135.1">
    <property type="nucleotide sequence ID" value="NZ_CP021262.1"/>
</dbReference>
<gene>
    <name evidence="2" type="ORF">NCTC12272_00810</name>
</gene>
<dbReference type="EMBL" id="LS483412">
    <property type="protein sequence ID" value="SQG89627.1"/>
    <property type="molecule type" value="Genomic_DNA"/>
</dbReference>
<dbReference type="InterPro" id="IPR043148">
    <property type="entry name" value="TagF_C"/>
</dbReference>
<keyword evidence="1" id="KW-0175">Coiled coil</keyword>
<dbReference type="SUPFAM" id="SSF53756">
    <property type="entry name" value="UDP-Glycosyltransferase/glycogen phosphorylase"/>
    <property type="match status" value="1"/>
</dbReference>
<reference evidence="2 3" key="1">
    <citation type="submission" date="2018-06" db="EMBL/GenBank/DDBJ databases">
        <authorList>
            <consortium name="Pathogen Informatics"/>
            <person name="Doyle S."/>
        </authorList>
    </citation>
    <scope>NUCLEOTIDE SEQUENCE [LARGE SCALE GENOMIC DNA]</scope>
    <source>
        <strain evidence="2 3">NCTC12272</strain>
    </source>
</reference>
<accession>A0AAX2ITA3</accession>
<proteinExistence type="predicted"/>
<evidence type="ECO:0000256" key="1">
    <source>
        <dbReference type="SAM" id="Coils"/>
    </source>
</evidence>